<dbReference type="EMBL" id="CAVLGL010000084">
    <property type="protein sequence ID" value="CAK1589386.1"/>
    <property type="molecule type" value="Genomic_DNA"/>
</dbReference>
<evidence type="ECO:0008006" key="5">
    <source>
        <dbReference type="Google" id="ProtNLM"/>
    </source>
</evidence>
<proteinExistence type="predicted"/>
<dbReference type="CDD" id="cd01650">
    <property type="entry name" value="RT_nLTR_like"/>
    <property type="match status" value="1"/>
</dbReference>
<evidence type="ECO:0000313" key="3">
    <source>
        <dbReference type="EMBL" id="CAK1589386.1"/>
    </source>
</evidence>
<accession>A0AAV1L277</accession>
<dbReference type="GO" id="GO:0004523">
    <property type="term" value="F:RNA-DNA hybrid ribonuclease activity"/>
    <property type="evidence" value="ECO:0007669"/>
    <property type="project" value="InterPro"/>
</dbReference>
<dbReference type="Proteomes" id="UP001314205">
    <property type="component" value="Unassembled WGS sequence"/>
</dbReference>
<name>A0AAV1L277_9NEOP</name>
<dbReference type="InterPro" id="IPR012337">
    <property type="entry name" value="RNaseH-like_sf"/>
</dbReference>
<dbReference type="SUPFAM" id="SSF56219">
    <property type="entry name" value="DNase I-like"/>
    <property type="match status" value="1"/>
</dbReference>
<protein>
    <recommendedName>
        <fullName evidence="5">115 kDa protein in type-1 retrotransposable element R1DM</fullName>
    </recommendedName>
</protein>
<evidence type="ECO:0000313" key="4">
    <source>
        <dbReference type="Proteomes" id="UP001314205"/>
    </source>
</evidence>
<dbReference type="GO" id="GO:0071897">
    <property type="term" value="P:DNA biosynthetic process"/>
    <property type="evidence" value="ECO:0007669"/>
    <property type="project" value="UniProtKB-ARBA"/>
</dbReference>
<dbReference type="Pfam" id="PF00078">
    <property type="entry name" value="RVT_1"/>
    <property type="match status" value="1"/>
</dbReference>
<dbReference type="InterPro" id="IPR036691">
    <property type="entry name" value="Endo/exonu/phosph_ase_sf"/>
</dbReference>
<dbReference type="SUPFAM" id="SSF53098">
    <property type="entry name" value="Ribonuclease H-like"/>
    <property type="match status" value="1"/>
</dbReference>
<dbReference type="InterPro" id="IPR043502">
    <property type="entry name" value="DNA/RNA_pol_sf"/>
</dbReference>
<dbReference type="PANTHER" id="PTHR33481:SF1">
    <property type="entry name" value="ENDONUCLEASE_EXONUCLEASE_PHOSPHATASE DOMAIN-CONTAINING PROTEIN-RELATED"/>
    <property type="match status" value="1"/>
</dbReference>
<reference evidence="3 4" key="1">
    <citation type="submission" date="2023-11" db="EMBL/GenBank/DDBJ databases">
        <authorList>
            <person name="Hedman E."/>
            <person name="Englund M."/>
            <person name="Stromberg M."/>
            <person name="Nyberg Akerstrom W."/>
            <person name="Nylinder S."/>
            <person name="Jareborg N."/>
            <person name="Kallberg Y."/>
            <person name="Kronander E."/>
        </authorList>
    </citation>
    <scope>NUCLEOTIDE SEQUENCE [LARGE SCALE GENOMIC DNA]</scope>
</reference>
<feature type="domain" description="Reverse transcriptase" evidence="1">
    <location>
        <begin position="507"/>
        <end position="776"/>
    </location>
</feature>
<dbReference type="PROSITE" id="PS50878">
    <property type="entry name" value="RT_POL"/>
    <property type="match status" value="1"/>
</dbReference>
<gene>
    <name evidence="3" type="ORF">PARMNEM_LOCUS9896</name>
</gene>
<feature type="domain" description="RNase H type-1" evidence="2">
    <location>
        <begin position="939"/>
        <end position="1071"/>
    </location>
</feature>
<dbReference type="GO" id="GO:0042575">
    <property type="term" value="C:DNA polymerase complex"/>
    <property type="evidence" value="ECO:0007669"/>
    <property type="project" value="UniProtKB-ARBA"/>
</dbReference>
<comment type="caution">
    <text evidence="3">The sequence shown here is derived from an EMBL/GenBank/DDBJ whole genome shotgun (WGS) entry which is preliminary data.</text>
</comment>
<dbReference type="GO" id="GO:0003676">
    <property type="term" value="F:nucleic acid binding"/>
    <property type="evidence" value="ECO:0007669"/>
    <property type="project" value="InterPro"/>
</dbReference>
<dbReference type="Pfam" id="PF00075">
    <property type="entry name" value="RNase_H"/>
    <property type="match status" value="1"/>
</dbReference>
<keyword evidence="4" id="KW-1185">Reference proteome</keyword>
<dbReference type="SUPFAM" id="SSF56672">
    <property type="entry name" value="DNA/RNA polymerases"/>
    <property type="match status" value="1"/>
</dbReference>
<dbReference type="PANTHER" id="PTHR33481">
    <property type="entry name" value="REVERSE TRANSCRIPTASE"/>
    <property type="match status" value="1"/>
</dbReference>
<dbReference type="Pfam" id="PF14529">
    <property type="entry name" value="Exo_endo_phos_2"/>
    <property type="match status" value="1"/>
</dbReference>
<dbReference type="PROSITE" id="PS50879">
    <property type="entry name" value="RNASE_H_1"/>
    <property type="match status" value="1"/>
</dbReference>
<evidence type="ECO:0000259" key="1">
    <source>
        <dbReference type="PROSITE" id="PS50878"/>
    </source>
</evidence>
<dbReference type="Gene3D" id="3.30.420.10">
    <property type="entry name" value="Ribonuclease H-like superfamily/Ribonuclease H"/>
    <property type="match status" value="1"/>
</dbReference>
<dbReference type="InterPro" id="IPR002156">
    <property type="entry name" value="RNaseH_domain"/>
</dbReference>
<dbReference type="CDD" id="cd09077">
    <property type="entry name" value="R1-I-EN"/>
    <property type="match status" value="1"/>
</dbReference>
<dbReference type="InterPro" id="IPR005135">
    <property type="entry name" value="Endo/exonuclease/phosphatase"/>
</dbReference>
<dbReference type="CDD" id="cd09276">
    <property type="entry name" value="Rnase_HI_RT_non_LTR"/>
    <property type="match status" value="1"/>
</dbReference>
<dbReference type="AlphaFoldDB" id="A0AAV1L277"/>
<organism evidence="3 4">
    <name type="scientific">Parnassius mnemosyne</name>
    <name type="common">clouded apollo</name>
    <dbReference type="NCBI Taxonomy" id="213953"/>
    <lineage>
        <taxon>Eukaryota</taxon>
        <taxon>Metazoa</taxon>
        <taxon>Ecdysozoa</taxon>
        <taxon>Arthropoda</taxon>
        <taxon>Hexapoda</taxon>
        <taxon>Insecta</taxon>
        <taxon>Pterygota</taxon>
        <taxon>Neoptera</taxon>
        <taxon>Endopterygota</taxon>
        <taxon>Lepidoptera</taxon>
        <taxon>Glossata</taxon>
        <taxon>Ditrysia</taxon>
        <taxon>Papilionoidea</taxon>
        <taxon>Papilionidae</taxon>
        <taxon>Parnassiinae</taxon>
        <taxon>Parnassini</taxon>
        <taxon>Parnassius</taxon>
        <taxon>Driopa</taxon>
    </lineage>
</organism>
<evidence type="ECO:0000259" key="2">
    <source>
        <dbReference type="PROSITE" id="PS50879"/>
    </source>
</evidence>
<dbReference type="InterPro" id="IPR000477">
    <property type="entry name" value="RT_dom"/>
</dbReference>
<sequence>MNRDSNTSNHRYHVIQANLQRSELATAELIIEATKNKTTFALVQEPYIGSIGEMKTHPGTRVVQCSRSLNTNKVIKAAIVLFDDTIGITQCPDLTTENVAVAKLRTGAWEMGVVSVYLEGDKLVDPYLDAIEKAVAGLGTGNVILGGDINAWSTWWGSRETDKRGIEVAAKLDQLELHILNRGTEPTFDTIRGGRRFSSCVDVTTCSTSLLGRIDNWRLSEEVTSSDHRAILFEINLEKSISTDIKRTTRKFNTKKTNWSEFREKLTQICQLKQINNIQIEKIENREELETKIIEYTESILETCESSISKIKNIKRMGLPWWTEELTQRKKEVSRMKRRISCAAPVRREWVVEQYIKTKEEYQRQVKNAQTASWKDFCSKQDRESMWDGIYRVIGRTTQRHEDIPLVREGMTLDNAESARFLAETIYPDDNTQEDDAEHKLIREAAEIVNVGSVDDSSDPPFTVEELMWAASSFNPKKAPGNDGLTADICAAAIALDPPLFLALANKCLKLAHFPKKWKEATVVVLRKPGKEDYTHPKSYRPIGLLPVLGKILEKMLVRRIKWHIVPKLSKKQYGFMPQRSTEDSLYDMIQLIKANVNNKKLTVLVSLDIEGAFDNAWWPAVRCALAETRSPINIRRLVDSYLNDRSVSIKYSGAEWVKKTTKGCVQGSIGGPLFWNLLLDPLLKELTNRGEYCQAFADDVVLIFSGDKALEVQERANAALAHVQKWGVKNKLKFAPQKTKAMVITNKTKYDSPLLKMGGESIVMSKEIKILGLTVDNKLTFNTHVKNVCCKAQNVYRQLCRAAKVHWGLNSEIIRTIYIAVVEPIIMYAASAWSPATNKRLIKKQFDAVQRGFVQKIIKSYKTVSLHSALLLAGLLPLDLRVREAALLYEIKKGYSRRVVGDREMERKVEFDRTPHPADQHGLQFISLGDGAQMDQHDNKGLKIYTDGSRIDGKVGAALSIWNNAAETSHRKLKLENFCTVFQAELLAILEASRHALKDPAESCNVYSDSRSALQTVVQNVSLHPIAVEIRENINKLDKQGKSLKLYWVKAHAGLEGNERADLLAKEAAIKSKCRPHYGKCPVSFVKRQIRLESLDEWNRTYIEGRTASTTKVFFPDALSAYPIIRKIEMDHIVVQVMTGHGGFSEYLYKFKCKESPSCICDPEKEESIIHLITECPIYGKERLDIELEIESKINKENIHKIISNKHVRNRFISYCKKIANKVVNKNK</sequence>
<dbReference type="Gene3D" id="3.60.10.10">
    <property type="entry name" value="Endonuclease/exonuclease/phosphatase"/>
    <property type="match status" value="1"/>
</dbReference>
<dbReference type="InterPro" id="IPR036397">
    <property type="entry name" value="RNaseH_sf"/>
</dbReference>